<evidence type="ECO:0000256" key="7">
    <source>
        <dbReference type="SAM" id="Phobius"/>
    </source>
</evidence>
<protein>
    <submittedName>
        <fullName evidence="8">Putative membrane protein</fullName>
    </submittedName>
</protein>
<sequence>MPNLNAIKHYLTTAIWQEDGRARSDFAKQRITLLRGLLILFREASDPDLKYRAMGLVYTTLLSLAPLLAVSFSVLKAFGVHNQLMPLLLGVLEPFGEKGAELADQVIGYVENISIGVLGTAGLVFLLYTVVSLLSIIEECFNRIWRVEASRNWIHRSSDYMSVLLVGPVLTVSSLGMMASMASNALVQKMIALEPFGTAYYLAGLILPYVLIIAALTFLYIFMPNTRVNFGSALVGGIAAGLTWKIGGWLFGIFVEKSTSYNAIYSSFAIILLSMIWLYVSWLIVLLGGVVSFLYQYPRYLLHKNKRPYLSHRQQEYFGFLVLYLIGKAYHDGRPPWTLHALADEIDQPWESVRQILQGLNKAGFVIAIQSEPNAYLPARALDTISLKAVYARLRALDGQEQAAFRPENEEEAVGVLANRIEVAAMAVLEGQSLSDLIQPPAPKTQDGPETGER</sequence>
<keyword evidence="5 7" id="KW-0472">Membrane</keyword>
<keyword evidence="9" id="KW-1185">Reference proteome</keyword>
<dbReference type="eggNOG" id="COG1295">
    <property type="taxonomic scope" value="Bacteria"/>
</dbReference>
<evidence type="ECO:0000256" key="4">
    <source>
        <dbReference type="ARBA" id="ARBA00022989"/>
    </source>
</evidence>
<feature type="transmembrane region" description="Helical" evidence="7">
    <location>
        <begin position="56"/>
        <end position="78"/>
    </location>
</feature>
<feature type="region of interest" description="Disordered" evidence="6">
    <location>
        <begin position="435"/>
        <end position="454"/>
    </location>
</feature>
<dbReference type="SUPFAM" id="SSF46785">
    <property type="entry name" value="Winged helix' DNA-binding domain"/>
    <property type="match status" value="1"/>
</dbReference>
<feature type="transmembrane region" description="Helical" evidence="7">
    <location>
        <begin position="234"/>
        <end position="255"/>
    </location>
</feature>
<feature type="transmembrane region" description="Helical" evidence="7">
    <location>
        <begin position="113"/>
        <end position="137"/>
    </location>
</feature>
<accession>H8GQ09</accession>
<feature type="transmembrane region" description="Helical" evidence="7">
    <location>
        <begin position="158"/>
        <end position="179"/>
    </location>
</feature>
<keyword evidence="3 7" id="KW-0812">Transmembrane</keyword>
<dbReference type="RefSeq" id="WP_005373906.1">
    <property type="nucleotide sequence ID" value="NZ_CM001475.1"/>
</dbReference>
<evidence type="ECO:0000256" key="2">
    <source>
        <dbReference type="ARBA" id="ARBA00022475"/>
    </source>
</evidence>
<reference evidence="8 9" key="1">
    <citation type="journal article" date="2013" name="Genome Announc.">
        <title>Genome Sequence of the Obligate Gammaproteobacterial Methanotroph Methylomicrobium album Strain BG8.</title>
        <authorList>
            <person name="Kits K.D."/>
            <person name="Kalyuzhnaya M.G."/>
            <person name="Klotz M.G."/>
            <person name="Jetten M.S."/>
            <person name="Op den Camp H.J."/>
            <person name="Vuilleumier S."/>
            <person name="Bringel F."/>
            <person name="Dispirito A.A."/>
            <person name="Murrell J.C."/>
            <person name="Bruce D."/>
            <person name="Cheng J.F."/>
            <person name="Copeland A."/>
            <person name="Goodwin L."/>
            <person name="Hauser L."/>
            <person name="Lajus A."/>
            <person name="Land M.L."/>
            <person name="Lapidus A."/>
            <person name="Lucas S."/>
            <person name="Medigue C."/>
            <person name="Pitluck S."/>
            <person name="Woyke T."/>
            <person name="Zeytun A."/>
            <person name="Stein L.Y."/>
        </authorList>
    </citation>
    <scope>NUCLEOTIDE SEQUENCE [LARGE SCALE GENOMIC DNA]</scope>
    <source>
        <strain evidence="8 9">BG8</strain>
    </source>
</reference>
<gene>
    <name evidence="8" type="ORF">Metal_3281</name>
</gene>
<evidence type="ECO:0000256" key="3">
    <source>
        <dbReference type="ARBA" id="ARBA00022692"/>
    </source>
</evidence>
<dbReference type="EMBL" id="CM001475">
    <property type="protein sequence ID" value="EIC30949.1"/>
    <property type="molecule type" value="Genomic_DNA"/>
</dbReference>
<organism evidence="8 9">
    <name type="scientific">Methylomicrobium album BG8</name>
    <dbReference type="NCBI Taxonomy" id="686340"/>
    <lineage>
        <taxon>Bacteria</taxon>
        <taxon>Pseudomonadati</taxon>
        <taxon>Pseudomonadota</taxon>
        <taxon>Gammaproteobacteria</taxon>
        <taxon>Methylococcales</taxon>
        <taxon>Methylococcaceae</taxon>
        <taxon>Methylomicrobium</taxon>
    </lineage>
</organism>
<feature type="transmembrane region" description="Helical" evidence="7">
    <location>
        <begin position="199"/>
        <end position="222"/>
    </location>
</feature>
<evidence type="ECO:0000313" key="9">
    <source>
        <dbReference type="Proteomes" id="UP000005090"/>
    </source>
</evidence>
<keyword evidence="2" id="KW-1003">Cell membrane</keyword>
<evidence type="ECO:0000256" key="5">
    <source>
        <dbReference type="ARBA" id="ARBA00023136"/>
    </source>
</evidence>
<dbReference type="HOGENOM" id="CLU_032288_2_0_6"/>
<comment type="subcellular location">
    <subcellularLocation>
        <location evidence="1">Cell membrane</location>
        <topology evidence="1">Multi-pass membrane protein</topology>
    </subcellularLocation>
</comment>
<proteinExistence type="predicted"/>
<dbReference type="STRING" id="686340.Metal_3281"/>
<evidence type="ECO:0000313" key="8">
    <source>
        <dbReference type="EMBL" id="EIC30949.1"/>
    </source>
</evidence>
<dbReference type="PANTHER" id="PTHR30213">
    <property type="entry name" value="INNER MEMBRANE PROTEIN YHJD"/>
    <property type="match status" value="1"/>
</dbReference>
<dbReference type="Pfam" id="PF03631">
    <property type="entry name" value="Virul_fac_BrkB"/>
    <property type="match status" value="1"/>
</dbReference>
<dbReference type="InterPro" id="IPR036388">
    <property type="entry name" value="WH-like_DNA-bd_sf"/>
</dbReference>
<dbReference type="NCBIfam" id="TIGR00765">
    <property type="entry name" value="yihY_not_rbn"/>
    <property type="match status" value="1"/>
</dbReference>
<dbReference type="Gene3D" id="1.10.10.10">
    <property type="entry name" value="Winged helix-like DNA-binding domain superfamily/Winged helix DNA-binding domain"/>
    <property type="match status" value="1"/>
</dbReference>
<dbReference type="GO" id="GO:0005886">
    <property type="term" value="C:plasma membrane"/>
    <property type="evidence" value="ECO:0007669"/>
    <property type="project" value="UniProtKB-SubCell"/>
</dbReference>
<evidence type="ECO:0000256" key="1">
    <source>
        <dbReference type="ARBA" id="ARBA00004651"/>
    </source>
</evidence>
<dbReference type="Proteomes" id="UP000005090">
    <property type="component" value="Chromosome"/>
</dbReference>
<dbReference type="InterPro" id="IPR017039">
    <property type="entry name" value="Virul_fac_BrkB"/>
</dbReference>
<evidence type="ECO:0000256" key="6">
    <source>
        <dbReference type="SAM" id="MobiDB-lite"/>
    </source>
</evidence>
<name>H8GQ09_METAL</name>
<keyword evidence="4 7" id="KW-1133">Transmembrane helix</keyword>
<dbReference type="InterPro" id="IPR036390">
    <property type="entry name" value="WH_DNA-bd_sf"/>
</dbReference>
<dbReference type="PANTHER" id="PTHR30213:SF0">
    <property type="entry name" value="UPF0761 MEMBRANE PROTEIN YIHY"/>
    <property type="match status" value="1"/>
</dbReference>
<feature type="transmembrane region" description="Helical" evidence="7">
    <location>
        <begin position="267"/>
        <end position="297"/>
    </location>
</feature>
<dbReference type="AlphaFoldDB" id="H8GQ09"/>